<dbReference type="RefSeq" id="WP_118968925.1">
    <property type="nucleotide sequence ID" value="NZ_QHCT01000003.1"/>
</dbReference>
<feature type="region of interest" description="Disordered" evidence="1">
    <location>
        <begin position="288"/>
        <end position="309"/>
    </location>
</feature>
<organism evidence="3 4">
    <name type="scientific">Leptospira stimsonii</name>
    <dbReference type="NCBI Taxonomy" id="2202203"/>
    <lineage>
        <taxon>Bacteria</taxon>
        <taxon>Pseudomonadati</taxon>
        <taxon>Spirochaetota</taxon>
        <taxon>Spirochaetia</taxon>
        <taxon>Leptospirales</taxon>
        <taxon>Leptospiraceae</taxon>
        <taxon>Leptospira</taxon>
    </lineage>
</organism>
<dbReference type="EMBL" id="QHCT01000003">
    <property type="protein sequence ID" value="RHX89859.1"/>
    <property type="molecule type" value="Genomic_DNA"/>
</dbReference>
<dbReference type="Pfam" id="PF04233">
    <property type="entry name" value="Phage_Mu_F"/>
    <property type="match status" value="1"/>
</dbReference>
<evidence type="ECO:0000313" key="4">
    <source>
        <dbReference type="Proteomes" id="UP000265798"/>
    </source>
</evidence>
<evidence type="ECO:0000259" key="2">
    <source>
        <dbReference type="Pfam" id="PF04233"/>
    </source>
</evidence>
<comment type="caution">
    <text evidence="3">The sequence shown here is derived from an EMBL/GenBank/DDBJ whole genome shotgun (WGS) entry which is preliminary data.</text>
</comment>
<dbReference type="NCBIfam" id="TIGR01641">
    <property type="entry name" value="phageSPP1_gp7"/>
    <property type="match status" value="1"/>
</dbReference>
<dbReference type="InterPro" id="IPR024079">
    <property type="entry name" value="MetalloPept_cat_dom_sf"/>
</dbReference>
<evidence type="ECO:0000313" key="3">
    <source>
        <dbReference type="EMBL" id="RHX89859.1"/>
    </source>
</evidence>
<name>A0A396Z2Z5_9LEPT</name>
<dbReference type="GO" id="GO:0008237">
    <property type="term" value="F:metallopeptidase activity"/>
    <property type="evidence" value="ECO:0007669"/>
    <property type="project" value="InterPro"/>
</dbReference>
<dbReference type="OrthoDB" id="9151105at2"/>
<dbReference type="InterPro" id="IPR006528">
    <property type="entry name" value="Phage_head_morphogenesis_dom"/>
</dbReference>
<proteinExistence type="predicted"/>
<dbReference type="AlphaFoldDB" id="A0A396Z2Z5"/>
<evidence type="ECO:0000256" key="1">
    <source>
        <dbReference type="SAM" id="MobiDB-lite"/>
    </source>
</evidence>
<accession>A0A396Z2Z5</accession>
<reference evidence="4" key="1">
    <citation type="submission" date="2018-05" db="EMBL/GenBank/DDBJ databases">
        <title>Leptospira yasudae sp. nov. and Leptospira stimsonii sp. nov., two pathogenic species of the genus Leptospira isolated from environmental sources.</title>
        <authorList>
            <person name="Casanovas-Massana A."/>
            <person name="Hamond C."/>
            <person name="Santos L.A."/>
            <person name="Hacker K.P."/>
            <person name="Balassiano I."/>
            <person name="Medeiros M.A."/>
            <person name="Reis M.G."/>
            <person name="Ko A.I."/>
            <person name="Wunder E.A."/>
        </authorList>
    </citation>
    <scope>NUCLEOTIDE SEQUENCE [LARGE SCALE GENOMIC DNA]</scope>
    <source>
        <strain evidence="4">Yale</strain>
    </source>
</reference>
<dbReference type="Proteomes" id="UP000265798">
    <property type="component" value="Unassembled WGS sequence"/>
</dbReference>
<sequence>MYPLSLERQYSNLWKKEISKFAEEINSKVLKQVEVYTSTSEARADSYFYIPAVRLDVSDLRGLLIQLKNQYGDFVPRKEFESQIKRNVHLIDAWSRDKTNEFVKKQYGAMNSPPVAGVVGGNRSDFRVPAIKIPEKESPQVWDRVNQMIKEQTNLASSAFRDHFEAVQKIVTDGLSKGLKYEDIASKIKAATGISERRAEFWATDQTGKFFNQQSRLRQTKAGFPGYFWRTQKDSRVRDPHKDVADKFYTWDSPPLVQRKGGLAAHLEPGDDWRCRCFREPAWGPKGTVPKISNAPKSPSQIQLPPRPQPKKIISISDTITLNLPDPTIQANIQKTLSDLDSILRFPPDRATASVHYLSGSMLKKNISGLFNPNTNRIELNGSQTFKNVYQSTFVHEFGHMMDYNWIGKPGRYESASPEFSEFKKVVQDTQLYKKLNKINNLGWLNEPGANSPVPLSPTQRKLIPYLLSSEELFARATELWTAKKTNSQNLIAQIRKKGNMNFVNHYWDENDFESVENVLDKIFKKLGYLK</sequence>
<feature type="domain" description="Phage head morphogenesis" evidence="2">
    <location>
        <begin position="166"/>
        <end position="277"/>
    </location>
</feature>
<gene>
    <name evidence="3" type="ORF">DLM75_12960</name>
</gene>
<dbReference type="Gene3D" id="3.40.390.10">
    <property type="entry name" value="Collagenase (Catalytic Domain)"/>
    <property type="match status" value="1"/>
</dbReference>
<protein>
    <submittedName>
        <fullName evidence="3">Phage head morphogenesis protein</fullName>
    </submittedName>
</protein>